<keyword evidence="4" id="KW-0560">Oxidoreductase</keyword>
<evidence type="ECO:0000256" key="3">
    <source>
        <dbReference type="ARBA" id="ARBA00022723"/>
    </source>
</evidence>
<comment type="caution">
    <text evidence="7">The sequence shown here is derived from an EMBL/GenBank/DDBJ whole genome shotgun (WGS) entry which is preliminary data.</text>
</comment>
<keyword evidence="8" id="KW-1185">Reference proteome</keyword>
<comment type="similarity">
    <text evidence="2">Belongs to the cytochrome P450 family.</text>
</comment>
<evidence type="ECO:0000256" key="1">
    <source>
        <dbReference type="ARBA" id="ARBA00001971"/>
    </source>
</evidence>
<evidence type="ECO:0000256" key="2">
    <source>
        <dbReference type="ARBA" id="ARBA00010617"/>
    </source>
</evidence>
<reference evidence="7 8" key="1">
    <citation type="submission" date="2024-07" db="EMBL/GenBank/DDBJ databases">
        <title>Section-level genome sequencing and comparative genomics of Aspergillus sections Usti and Cavernicolus.</title>
        <authorList>
            <consortium name="Lawrence Berkeley National Laboratory"/>
            <person name="Nybo J.L."/>
            <person name="Vesth T.C."/>
            <person name="Theobald S."/>
            <person name="Frisvad J.C."/>
            <person name="Larsen T.O."/>
            <person name="Kjaerboelling I."/>
            <person name="Rothschild-Mancinelli K."/>
            <person name="Lyhne E.K."/>
            <person name="Kogle M.E."/>
            <person name="Barry K."/>
            <person name="Clum A."/>
            <person name="Na H."/>
            <person name="Ledsgaard L."/>
            <person name="Lin J."/>
            <person name="Lipzen A."/>
            <person name="Kuo A."/>
            <person name="Riley R."/>
            <person name="Mondo S."/>
            <person name="Labutti K."/>
            <person name="Haridas S."/>
            <person name="Pangalinan J."/>
            <person name="Salamov A.A."/>
            <person name="Simmons B.A."/>
            <person name="Magnuson J.K."/>
            <person name="Chen J."/>
            <person name="Drula E."/>
            <person name="Henrissat B."/>
            <person name="Wiebenga A."/>
            <person name="Lubbers R.J."/>
            <person name="Gomes A.C."/>
            <person name="Makela M.R."/>
            <person name="Stajich J."/>
            <person name="Grigoriev I.V."/>
            <person name="Mortensen U.H."/>
            <person name="De Vries R.P."/>
            <person name="Baker S.E."/>
            <person name="Andersen M.R."/>
        </authorList>
    </citation>
    <scope>NUCLEOTIDE SEQUENCE [LARGE SCALE GENOMIC DNA]</scope>
    <source>
        <strain evidence="7 8">CBS 123904</strain>
    </source>
</reference>
<keyword evidence="6" id="KW-0503">Monooxygenase</keyword>
<dbReference type="Proteomes" id="UP001610446">
    <property type="component" value="Unassembled WGS sequence"/>
</dbReference>
<organism evidence="7 8">
    <name type="scientific">Aspergillus pseudoustus</name>
    <dbReference type="NCBI Taxonomy" id="1810923"/>
    <lineage>
        <taxon>Eukaryota</taxon>
        <taxon>Fungi</taxon>
        <taxon>Dikarya</taxon>
        <taxon>Ascomycota</taxon>
        <taxon>Pezizomycotina</taxon>
        <taxon>Eurotiomycetes</taxon>
        <taxon>Eurotiomycetidae</taxon>
        <taxon>Eurotiales</taxon>
        <taxon>Aspergillaceae</taxon>
        <taxon>Aspergillus</taxon>
        <taxon>Aspergillus subgen. Nidulantes</taxon>
    </lineage>
</organism>
<accession>A0ABR4L0A9</accession>
<name>A0ABR4L0A9_9EURO</name>
<evidence type="ECO:0000256" key="4">
    <source>
        <dbReference type="ARBA" id="ARBA00023002"/>
    </source>
</evidence>
<comment type="cofactor">
    <cofactor evidence="1">
        <name>heme</name>
        <dbReference type="ChEBI" id="CHEBI:30413"/>
    </cofactor>
</comment>
<evidence type="ECO:0000256" key="5">
    <source>
        <dbReference type="ARBA" id="ARBA00023004"/>
    </source>
</evidence>
<evidence type="ECO:0000313" key="8">
    <source>
        <dbReference type="Proteomes" id="UP001610446"/>
    </source>
</evidence>
<sequence>MYIPPRTTVLVPLYTVHRDPRNFREPEQFIPERWSSTPEQIIRKKAVRFVLSTGTYSCVAKPFAMMELRLLLATIIGNFDLEAPASDVPQSFDTMRLQGHRTVSSLVYRVIA</sequence>
<evidence type="ECO:0000256" key="6">
    <source>
        <dbReference type="ARBA" id="ARBA00023033"/>
    </source>
</evidence>
<dbReference type="InterPro" id="IPR050121">
    <property type="entry name" value="Cytochrome_P450_monoxygenase"/>
</dbReference>
<protein>
    <submittedName>
        <fullName evidence="7">Cytochrome P450</fullName>
    </submittedName>
</protein>
<gene>
    <name evidence="7" type="ORF">BJY01DRAFT_71166</name>
</gene>
<keyword evidence="5" id="KW-0408">Iron</keyword>
<dbReference type="PANTHER" id="PTHR24305">
    <property type="entry name" value="CYTOCHROME P450"/>
    <property type="match status" value="1"/>
</dbReference>
<evidence type="ECO:0000313" key="7">
    <source>
        <dbReference type="EMBL" id="KAL2857963.1"/>
    </source>
</evidence>
<dbReference type="EMBL" id="JBFXLU010000002">
    <property type="protein sequence ID" value="KAL2857963.1"/>
    <property type="molecule type" value="Genomic_DNA"/>
</dbReference>
<dbReference type="Pfam" id="PF00067">
    <property type="entry name" value="p450"/>
    <property type="match status" value="1"/>
</dbReference>
<dbReference type="InterPro" id="IPR036396">
    <property type="entry name" value="Cyt_P450_sf"/>
</dbReference>
<dbReference type="PANTHER" id="PTHR24305:SF187">
    <property type="entry name" value="P450, PUTATIVE (EUROFUNG)-RELATED"/>
    <property type="match status" value="1"/>
</dbReference>
<dbReference type="InterPro" id="IPR002401">
    <property type="entry name" value="Cyt_P450_E_grp-I"/>
</dbReference>
<dbReference type="Gene3D" id="1.10.630.10">
    <property type="entry name" value="Cytochrome P450"/>
    <property type="match status" value="1"/>
</dbReference>
<dbReference type="InterPro" id="IPR001128">
    <property type="entry name" value="Cyt_P450"/>
</dbReference>
<dbReference type="SUPFAM" id="SSF48264">
    <property type="entry name" value="Cytochrome P450"/>
    <property type="match status" value="1"/>
</dbReference>
<proteinExistence type="inferred from homology"/>
<dbReference type="PRINTS" id="PR00463">
    <property type="entry name" value="EP450I"/>
</dbReference>
<keyword evidence="3" id="KW-0479">Metal-binding</keyword>